<dbReference type="RefSeq" id="WP_009085908.1">
    <property type="nucleotide sequence ID" value="NZ_CP007547.1"/>
</dbReference>
<dbReference type="KEGG" id="eao:BD94_2610"/>
<sequence length="443" mass="49349">MKNQNKRVLALVSACFFIYLLVSIIFKVFSLSWEPFDRINLIADVFPDKEKQKADSLASQPKINVKETTEQDFDLYKKPEFITNFNKGEHSSLPKFMEKLNRLKKGENVKIRIAYFGDSMIEGDLLTQTLRKLLQQEYGGYGVGYLPISSNVAGFRQTATTSASGWNDTSFKTKGATNMYLSGHYFTGDGSGSYTDNTIKNDSLATPITKSVIYGRGGGSVSVNGTELSLGGNASVNKESITDSSHQIKLKGNAGSTPIYGVSFESQKGIFVDNFSFRGITGVELNKLDEDFIKAIQENNHYDLIVLQYGVNLLFRPNDTDYSYYAKLMKPVLAKLKNGFSDADFLVVSSADRAFRYDGTYKTAKGLPNLLETQAQLAIENGFAFYNQFESMGGTNSIVKWANETPPLANKDYVHPNGKGADILAEKIYHAIQNDYKKYLKKK</sequence>
<dbReference type="Proteomes" id="UP000028933">
    <property type="component" value="Chromosome"/>
</dbReference>
<dbReference type="eggNOG" id="COG2755">
    <property type="taxonomic scope" value="Bacteria"/>
</dbReference>
<dbReference type="GO" id="GO:0016788">
    <property type="term" value="F:hydrolase activity, acting on ester bonds"/>
    <property type="evidence" value="ECO:0007669"/>
    <property type="project" value="UniProtKB-ARBA"/>
</dbReference>
<dbReference type="AlphaFoldDB" id="A0A077ELM5"/>
<dbReference type="HOGENOM" id="CLU_026488_0_0_10"/>
<dbReference type="Gene3D" id="3.40.50.1110">
    <property type="entry name" value="SGNH hydrolase"/>
    <property type="match status" value="1"/>
</dbReference>
<reference evidence="1" key="1">
    <citation type="journal article" date="2013" name="Lancet">
        <title>First case of E anophelis outbreak in an intensive-care unit.</title>
        <authorList>
            <person name="Teo J."/>
            <person name="Tan S.Y."/>
            <person name="Tay M."/>
            <person name="Ding Y."/>
            <person name="Kjelleberg S."/>
            <person name="Givskov M."/>
            <person name="Lin R.T."/>
            <person name="Yang L."/>
        </authorList>
    </citation>
    <scope>NUCLEOTIDE SEQUENCE [LARGE SCALE GENOMIC DNA]</scope>
    <source>
        <strain evidence="1">NUHP1</strain>
    </source>
</reference>
<reference evidence="1" key="2">
    <citation type="journal article" date="2015" name="Genome Biol. Evol.">
        <title>Complete Genome Sequence and Transcriptomic Analysis of the Novel Pathogen Elizabethkingia anophelis in Response to Oxidative Stress.</title>
        <authorList>
            <person name="Li Y."/>
            <person name="Liu Y."/>
            <person name="Chew S.C."/>
            <person name="Tay M."/>
            <person name="Salido M.M."/>
            <person name="Teo J."/>
            <person name="Lauro F.M."/>
            <person name="Givskov M."/>
            <person name="Yang L."/>
        </authorList>
    </citation>
    <scope>NUCLEOTIDE SEQUENCE</scope>
    <source>
        <strain evidence="1">NUHP1</strain>
    </source>
</reference>
<protein>
    <submittedName>
        <fullName evidence="1">Putative periplasmic protein</fullName>
    </submittedName>
</protein>
<dbReference type="EMBL" id="CP007547">
    <property type="protein sequence ID" value="AIL46385.1"/>
    <property type="molecule type" value="Genomic_DNA"/>
</dbReference>
<gene>
    <name evidence="1" type="ORF">BD94_2610</name>
</gene>
<dbReference type="Gene3D" id="2.60.120.1360">
    <property type="match status" value="1"/>
</dbReference>
<proteinExistence type="predicted"/>
<dbReference type="SUPFAM" id="SSF52266">
    <property type="entry name" value="SGNH hydrolase"/>
    <property type="match status" value="1"/>
</dbReference>
<evidence type="ECO:0000313" key="2">
    <source>
        <dbReference type="Proteomes" id="UP000028933"/>
    </source>
</evidence>
<name>A0A077ELM5_9FLAO</name>
<dbReference type="GeneID" id="56683680"/>
<dbReference type="InterPro" id="IPR036514">
    <property type="entry name" value="SGNH_hydro_sf"/>
</dbReference>
<evidence type="ECO:0000313" key="1">
    <source>
        <dbReference type="EMBL" id="AIL46385.1"/>
    </source>
</evidence>
<organism evidence="1 2">
    <name type="scientific">Elizabethkingia anophelis NUHP1</name>
    <dbReference type="NCBI Taxonomy" id="1338011"/>
    <lineage>
        <taxon>Bacteria</taxon>
        <taxon>Pseudomonadati</taxon>
        <taxon>Bacteroidota</taxon>
        <taxon>Flavobacteriia</taxon>
        <taxon>Flavobacteriales</taxon>
        <taxon>Weeksellaceae</taxon>
        <taxon>Elizabethkingia</taxon>
    </lineage>
</organism>
<accession>A0A077ELM5</accession>
<dbReference type="STRING" id="1338011.BD94_2610"/>